<keyword evidence="3" id="KW-1185">Reference proteome</keyword>
<feature type="transmembrane region" description="Helical" evidence="1">
    <location>
        <begin position="82"/>
        <end position="104"/>
    </location>
</feature>
<keyword evidence="1" id="KW-0472">Membrane</keyword>
<name>A0A4Y2P5U5_ARAVE</name>
<evidence type="ECO:0000313" key="3">
    <source>
        <dbReference type="Proteomes" id="UP000499080"/>
    </source>
</evidence>
<evidence type="ECO:0000256" key="1">
    <source>
        <dbReference type="SAM" id="Phobius"/>
    </source>
</evidence>
<protein>
    <submittedName>
        <fullName evidence="2">Uncharacterized protein</fullName>
    </submittedName>
</protein>
<gene>
    <name evidence="2" type="ORF">AVEN_243130_1</name>
</gene>
<keyword evidence="1" id="KW-0812">Transmembrane</keyword>
<sequence length="122" mass="13528">MAYERLVSRIVANFKVPLSKLIATLLIGIWKWGSYDDLRRRPLSRDPNLYPSSPILSSGKPFSADDIVTQVAPPPAEPERPLISPLVKIAGLIVIVLFAAFVYFNMESTPVNPFTPMTDSNV</sequence>
<organism evidence="2 3">
    <name type="scientific">Araneus ventricosus</name>
    <name type="common">Orbweaver spider</name>
    <name type="synonym">Epeira ventricosa</name>
    <dbReference type="NCBI Taxonomy" id="182803"/>
    <lineage>
        <taxon>Eukaryota</taxon>
        <taxon>Metazoa</taxon>
        <taxon>Ecdysozoa</taxon>
        <taxon>Arthropoda</taxon>
        <taxon>Chelicerata</taxon>
        <taxon>Arachnida</taxon>
        <taxon>Araneae</taxon>
        <taxon>Araneomorphae</taxon>
        <taxon>Entelegynae</taxon>
        <taxon>Araneoidea</taxon>
        <taxon>Araneidae</taxon>
        <taxon>Araneus</taxon>
    </lineage>
</organism>
<feature type="transmembrane region" description="Helical" evidence="1">
    <location>
        <begin position="12"/>
        <end position="33"/>
    </location>
</feature>
<dbReference type="OrthoDB" id="6418968at2759"/>
<keyword evidence="1" id="KW-1133">Transmembrane helix</keyword>
<proteinExistence type="predicted"/>
<dbReference type="Proteomes" id="UP000499080">
    <property type="component" value="Unassembled WGS sequence"/>
</dbReference>
<dbReference type="EMBL" id="BGPR01010476">
    <property type="protein sequence ID" value="GBN46369.1"/>
    <property type="molecule type" value="Genomic_DNA"/>
</dbReference>
<dbReference type="AlphaFoldDB" id="A0A4Y2P5U5"/>
<reference evidence="2 3" key="1">
    <citation type="journal article" date="2019" name="Sci. Rep.">
        <title>Orb-weaving spider Araneus ventricosus genome elucidates the spidroin gene catalogue.</title>
        <authorList>
            <person name="Kono N."/>
            <person name="Nakamura H."/>
            <person name="Ohtoshi R."/>
            <person name="Moran D.A.P."/>
            <person name="Shinohara A."/>
            <person name="Yoshida Y."/>
            <person name="Fujiwara M."/>
            <person name="Mori M."/>
            <person name="Tomita M."/>
            <person name="Arakawa K."/>
        </authorList>
    </citation>
    <scope>NUCLEOTIDE SEQUENCE [LARGE SCALE GENOMIC DNA]</scope>
</reference>
<comment type="caution">
    <text evidence="2">The sequence shown here is derived from an EMBL/GenBank/DDBJ whole genome shotgun (WGS) entry which is preliminary data.</text>
</comment>
<accession>A0A4Y2P5U5</accession>
<evidence type="ECO:0000313" key="2">
    <source>
        <dbReference type="EMBL" id="GBN46369.1"/>
    </source>
</evidence>